<dbReference type="EMBL" id="JAPZBT010000002">
    <property type="protein sequence ID" value="KAJ5374527.1"/>
    <property type="molecule type" value="Genomic_DNA"/>
</dbReference>
<evidence type="ECO:0008006" key="3">
    <source>
        <dbReference type="Google" id="ProtNLM"/>
    </source>
</evidence>
<dbReference type="PANTHER" id="PTHR31904">
    <property type="entry name" value="BYPASS OF STOP CODON PROTEIN 5-RELATED"/>
    <property type="match status" value="1"/>
</dbReference>
<dbReference type="InterPro" id="IPR014752">
    <property type="entry name" value="Arrestin-like_C"/>
</dbReference>
<keyword evidence="2" id="KW-1185">Reference proteome</keyword>
<dbReference type="RefSeq" id="XP_056580513.1">
    <property type="nucleotide sequence ID" value="XM_056724263.1"/>
</dbReference>
<dbReference type="InterPro" id="IPR039634">
    <property type="entry name" value="Bul1-like"/>
</dbReference>
<dbReference type="PANTHER" id="PTHR31904:SF1">
    <property type="entry name" value="BYPASS OF STOP CODON PROTEIN 5-RELATED"/>
    <property type="match status" value="1"/>
</dbReference>
<reference evidence="1" key="1">
    <citation type="submission" date="2022-12" db="EMBL/GenBank/DDBJ databases">
        <authorList>
            <person name="Petersen C."/>
        </authorList>
    </citation>
    <scope>NUCLEOTIDE SEQUENCE</scope>
    <source>
        <strain evidence="1">IBT 3081</strain>
    </source>
</reference>
<evidence type="ECO:0000313" key="2">
    <source>
        <dbReference type="Proteomes" id="UP001147752"/>
    </source>
</evidence>
<evidence type="ECO:0000313" key="1">
    <source>
        <dbReference type="EMBL" id="KAJ5374527.1"/>
    </source>
</evidence>
<sequence>MSTTTSIISSGSDRLDAWTRRSQPKIEIYLAGQNPGHVNSYTTGESIDGTITVTVEHETRFDEIEIVFEGISRTTVERASCPGRTGSQQMFLKLRQPIDETEYPTPRVLEAGRSYEYPFQFVVPDRLLPQVCTHSKKNAHIQRSHTMLPPTLGDPILASNGKTLLDDIAPTMSQIAYAVRACVLQKPLVGQGVVAIAGVGKKIRIIPIVEEEPPIEISSSPSLCTRKEKTVKRGTLRGKLGRIVASSSQPRPIQLLPPNGEPNDTVSTVATVNLRFDPVGDEQPPPLGTMTSKLRVNTFFSSSPWEDFPSTTGMPYAQIGCGLYTESVPLLTMCVASAQWTKQSTAVDYLRRDSTDSSSSDSSTGPSSTFTGDTYYTASVVVPVTLPASKAFVPTFHACLMSRVYALDLSLTYHTPATNIMTPTISLRVPVQFTSQAKQPAESLKAALGVTVTQQELDEFFHPRNVTSPADFSNHNLNNVVVDVGLAPPEYTERLSTVRASH</sequence>
<dbReference type="GeneID" id="81463446"/>
<dbReference type="AlphaFoldDB" id="A0A9W9S9G8"/>
<dbReference type="Proteomes" id="UP001147752">
    <property type="component" value="Unassembled WGS sequence"/>
</dbReference>
<accession>A0A9W9S9G8</accession>
<reference evidence="1" key="2">
    <citation type="journal article" date="2023" name="IMA Fungus">
        <title>Comparative genomic study of the Penicillium genus elucidates a diverse pangenome and 15 lateral gene transfer events.</title>
        <authorList>
            <person name="Petersen C."/>
            <person name="Sorensen T."/>
            <person name="Nielsen M.R."/>
            <person name="Sondergaard T.E."/>
            <person name="Sorensen J.L."/>
            <person name="Fitzpatrick D.A."/>
            <person name="Frisvad J.C."/>
            <person name="Nielsen K.L."/>
        </authorList>
    </citation>
    <scope>NUCLEOTIDE SEQUENCE</scope>
    <source>
        <strain evidence="1">IBT 3081</strain>
    </source>
</reference>
<protein>
    <recommendedName>
        <fullName evidence="3">Arrestin-like N-terminal domain-containing protein</fullName>
    </recommendedName>
</protein>
<organism evidence="1 2">
    <name type="scientific">Penicillium concentricum</name>
    <dbReference type="NCBI Taxonomy" id="293559"/>
    <lineage>
        <taxon>Eukaryota</taxon>
        <taxon>Fungi</taxon>
        <taxon>Dikarya</taxon>
        <taxon>Ascomycota</taxon>
        <taxon>Pezizomycotina</taxon>
        <taxon>Eurotiomycetes</taxon>
        <taxon>Eurotiomycetidae</taxon>
        <taxon>Eurotiales</taxon>
        <taxon>Aspergillaceae</taxon>
        <taxon>Penicillium</taxon>
    </lineage>
</organism>
<dbReference type="Gene3D" id="2.60.40.640">
    <property type="match status" value="1"/>
</dbReference>
<dbReference type="OrthoDB" id="2283785at2759"/>
<name>A0A9W9S9G8_9EURO</name>
<proteinExistence type="predicted"/>
<gene>
    <name evidence="1" type="ORF">N7517_006533</name>
</gene>
<comment type="caution">
    <text evidence="1">The sequence shown here is derived from an EMBL/GenBank/DDBJ whole genome shotgun (WGS) entry which is preliminary data.</text>
</comment>